<dbReference type="AlphaFoldDB" id="A0A5B0Q0V5"/>
<name>A0A5B0Q0V5_PUCGR</name>
<feature type="region of interest" description="Disordered" evidence="1">
    <location>
        <begin position="1"/>
        <end position="61"/>
    </location>
</feature>
<dbReference type="Proteomes" id="UP000325313">
    <property type="component" value="Unassembled WGS sequence"/>
</dbReference>
<dbReference type="EMBL" id="VDEP01000309">
    <property type="protein sequence ID" value="KAA1106830.1"/>
    <property type="molecule type" value="Genomic_DNA"/>
</dbReference>
<protein>
    <submittedName>
        <fullName evidence="2">Uncharacterized protein</fullName>
    </submittedName>
</protein>
<evidence type="ECO:0000313" key="3">
    <source>
        <dbReference type="Proteomes" id="UP000325313"/>
    </source>
</evidence>
<feature type="compositionally biased region" description="Polar residues" evidence="1">
    <location>
        <begin position="45"/>
        <end position="55"/>
    </location>
</feature>
<gene>
    <name evidence="2" type="ORF">PGTUg99_013097</name>
</gene>
<comment type="caution">
    <text evidence="2">The sequence shown here is derived from an EMBL/GenBank/DDBJ whole genome shotgun (WGS) entry which is preliminary data.</text>
</comment>
<reference evidence="2 3" key="1">
    <citation type="submission" date="2019-05" db="EMBL/GenBank/DDBJ databases">
        <title>Emergence of the Ug99 lineage of the wheat stem rust pathogen through somatic hybridization.</title>
        <authorList>
            <person name="Li F."/>
            <person name="Upadhyaya N.M."/>
            <person name="Sperschneider J."/>
            <person name="Matny O."/>
            <person name="Nguyen-Phuc H."/>
            <person name="Mago R."/>
            <person name="Raley C."/>
            <person name="Miller M.E."/>
            <person name="Silverstein K.A.T."/>
            <person name="Henningsen E."/>
            <person name="Hirsch C.D."/>
            <person name="Visser B."/>
            <person name="Pretorius Z.A."/>
            <person name="Steffenson B.J."/>
            <person name="Schwessinger B."/>
            <person name="Dodds P.N."/>
            <person name="Figueroa M."/>
        </authorList>
    </citation>
    <scope>NUCLEOTIDE SEQUENCE [LARGE SCALE GENOMIC DNA]</scope>
    <source>
        <strain evidence="2 3">Ug99</strain>
    </source>
</reference>
<organism evidence="2 3">
    <name type="scientific">Puccinia graminis f. sp. tritici</name>
    <dbReference type="NCBI Taxonomy" id="56615"/>
    <lineage>
        <taxon>Eukaryota</taxon>
        <taxon>Fungi</taxon>
        <taxon>Dikarya</taxon>
        <taxon>Basidiomycota</taxon>
        <taxon>Pucciniomycotina</taxon>
        <taxon>Pucciniomycetes</taxon>
        <taxon>Pucciniales</taxon>
        <taxon>Pucciniaceae</taxon>
        <taxon>Puccinia</taxon>
    </lineage>
</organism>
<sequence>MIDGPSFLGQAVSSKPNTVVDPENATKAESDAASMVDTGADPSKIPQTPSTQLNRIQCLIE</sequence>
<evidence type="ECO:0000313" key="2">
    <source>
        <dbReference type="EMBL" id="KAA1106830.1"/>
    </source>
</evidence>
<evidence type="ECO:0000256" key="1">
    <source>
        <dbReference type="SAM" id="MobiDB-lite"/>
    </source>
</evidence>
<accession>A0A5B0Q0V5</accession>
<proteinExistence type="predicted"/>